<accession>A0A6J4VGP8</accession>
<name>A0A6J4VGP8_9BACT</name>
<proteinExistence type="predicted"/>
<dbReference type="AlphaFoldDB" id="A0A6J4VGP8"/>
<sequence length="48" mass="5378">MSTGRVVAEEVNPCRGTVALFRRRQISRRTGPNGSPAVERHPVNHPRK</sequence>
<feature type="region of interest" description="Disordered" evidence="1">
    <location>
        <begin position="23"/>
        <end position="48"/>
    </location>
</feature>
<evidence type="ECO:0000256" key="1">
    <source>
        <dbReference type="SAM" id="MobiDB-lite"/>
    </source>
</evidence>
<reference evidence="2" key="1">
    <citation type="submission" date="2020-02" db="EMBL/GenBank/DDBJ databases">
        <authorList>
            <person name="Meier V. D."/>
        </authorList>
    </citation>
    <scope>NUCLEOTIDE SEQUENCE</scope>
    <source>
        <strain evidence="2">AVDCRST_MAG33</strain>
    </source>
</reference>
<gene>
    <name evidence="2" type="ORF">AVDCRST_MAG33-3039</name>
</gene>
<protein>
    <submittedName>
        <fullName evidence="2">Uncharacterized protein</fullName>
    </submittedName>
</protein>
<dbReference type="EMBL" id="CADCWK010000379">
    <property type="protein sequence ID" value="CAA9575806.1"/>
    <property type="molecule type" value="Genomic_DNA"/>
</dbReference>
<organism evidence="2">
    <name type="scientific">uncultured Thermomicrobiales bacterium</name>
    <dbReference type="NCBI Taxonomy" id="1645740"/>
    <lineage>
        <taxon>Bacteria</taxon>
        <taxon>Pseudomonadati</taxon>
        <taxon>Thermomicrobiota</taxon>
        <taxon>Thermomicrobia</taxon>
        <taxon>Thermomicrobiales</taxon>
        <taxon>environmental samples</taxon>
    </lineage>
</organism>
<evidence type="ECO:0000313" key="2">
    <source>
        <dbReference type="EMBL" id="CAA9575806.1"/>
    </source>
</evidence>